<sequence>MNQVETFKQTNAITGARYDYTTIEKRLIYLSLIEVMKTVQNGITDDFFKRELILFIPESQLKKSDEHDHRYRDYRKAVVSLRKKDFSIDAPDGGWIETGFVNGGQYIKGQGLEVSISKYVLPYLYELTKRFTVLDATVVMTLTSKFSQRFYEWCCQWRSVGRFDYNPDSLKEVLCIKLPVGQLKRDVIEIAQSELMSMYENGISDLYFTYTEERGGRGRGGSVKRWIFQIHTKKKEVAQERAKNEDVVFVMRFLSQIFGKDSPLLDQALEALKTHENVKLFADRADELQTSGKLDQTKNKPGYVRSILQKEFGLDKKGK</sequence>
<dbReference type="InterPro" id="IPR036388">
    <property type="entry name" value="WH-like_DNA-bd_sf"/>
</dbReference>
<dbReference type="RefSeq" id="WP_248481005.1">
    <property type="nucleotide sequence ID" value="NZ_JALPRF010000018.1"/>
</dbReference>
<name>A0ABT0HVE1_9BACT</name>
<dbReference type="InterPro" id="IPR000525">
    <property type="entry name" value="Initiator_Rep_WH1"/>
</dbReference>
<proteinExistence type="inferred from homology"/>
<organism evidence="3 4">
    <name type="scientific">Spirosoma liriopis</name>
    <dbReference type="NCBI Taxonomy" id="2937440"/>
    <lineage>
        <taxon>Bacteria</taxon>
        <taxon>Pseudomonadati</taxon>
        <taxon>Bacteroidota</taxon>
        <taxon>Cytophagia</taxon>
        <taxon>Cytophagales</taxon>
        <taxon>Cytophagaceae</taxon>
        <taxon>Spirosoma</taxon>
    </lineage>
</organism>
<dbReference type="InterPro" id="IPR036390">
    <property type="entry name" value="WH_DNA-bd_sf"/>
</dbReference>
<evidence type="ECO:0000313" key="4">
    <source>
        <dbReference type="Proteomes" id="UP001202180"/>
    </source>
</evidence>
<dbReference type="EMBL" id="JALPRF010000018">
    <property type="protein sequence ID" value="MCK8496119.1"/>
    <property type="molecule type" value="Genomic_DNA"/>
</dbReference>
<accession>A0ABT0HVE1</accession>
<dbReference type="Proteomes" id="UP001202180">
    <property type="component" value="Unassembled WGS sequence"/>
</dbReference>
<evidence type="ECO:0000259" key="2">
    <source>
        <dbReference type="Pfam" id="PF01051"/>
    </source>
</evidence>
<gene>
    <name evidence="3" type="ORF">M0L20_29905</name>
</gene>
<protein>
    <submittedName>
        <fullName evidence="3">Replication initiation protein</fullName>
    </submittedName>
</protein>
<dbReference type="Pfam" id="PF01051">
    <property type="entry name" value="Rep3_N"/>
    <property type="match status" value="1"/>
</dbReference>
<reference evidence="3 4" key="1">
    <citation type="submission" date="2022-04" db="EMBL/GenBank/DDBJ databases">
        <title>Spirosoma sp. strain RP8 genome sequencing and assembly.</title>
        <authorList>
            <person name="Jung Y."/>
        </authorList>
    </citation>
    <scope>NUCLEOTIDE SEQUENCE [LARGE SCALE GENOMIC DNA]</scope>
    <source>
        <strain evidence="3 4">RP8</strain>
    </source>
</reference>
<comment type="caution">
    <text evidence="3">The sequence shown here is derived from an EMBL/GenBank/DDBJ whole genome shotgun (WGS) entry which is preliminary data.</text>
</comment>
<comment type="similarity">
    <text evidence="1">Belongs to the initiator RepB protein family.</text>
</comment>
<evidence type="ECO:0000256" key="1">
    <source>
        <dbReference type="ARBA" id="ARBA00038283"/>
    </source>
</evidence>
<dbReference type="SUPFAM" id="SSF46785">
    <property type="entry name" value="Winged helix' DNA-binding domain"/>
    <property type="match status" value="2"/>
</dbReference>
<evidence type="ECO:0000313" key="3">
    <source>
        <dbReference type="EMBL" id="MCK8496119.1"/>
    </source>
</evidence>
<feature type="domain" description="Initiator Rep protein WH1" evidence="2">
    <location>
        <begin position="7"/>
        <end position="155"/>
    </location>
</feature>
<dbReference type="Gene3D" id="1.10.10.10">
    <property type="entry name" value="Winged helix-like DNA-binding domain superfamily/Winged helix DNA-binding domain"/>
    <property type="match status" value="2"/>
</dbReference>
<keyword evidence="4" id="KW-1185">Reference proteome</keyword>